<sequence>MSFGRRSQSLALIPLDPEIERMLHKLNKLKRGKDAILEKPSPMAEEPKPVRDYDVPSVVASPSSIRRPTIGANNFEIRPDIISMI</sequence>
<comment type="caution">
    <text evidence="1">The sequence shown here is derived from an EMBL/GenBank/DDBJ whole genome shotgun (WGS) entry which is preliminary data.</text>
</comment>
<organism evidence="1 2">
    <name type="scientific">Prunus dulcis</name>
    <name type="common">Almond</name>
    <name type="synonym">Amygdalus dulcis</name>
    <dbReference type="NCBI Taxonomy" id="3755"/>
    <lineage>
        <taxon>Eukaryota</taxon>
        <taxon>Viridiplantae</taxon>
        <taxon>Streptophyta</taxon>
        <taxon>Embryophyta</taxon>
        <taxon>Tracheophyta</taxon>
        <taxon>Spermatophyta</taxon>
        <taxon>Magnoliopsida</taxon>
        <taxon>eudicotyledons</taxon>
        <taxon>Gunneridae</taxon>
        <taxon>Pentapetalae</taxon>
        <taxon>rosids</taxon>
        <taxon>fabids</taxon>
        <taxon>Rosales</taxon>
        <taxon>Rosaceae</taxon>
        <taxon>Amygdaloideae</taxon>
        <taxon>Amygdaleae</taxon>
        <taxon>Prunus</taxon>
    </lineage>
</organism>
<evidence type="ECO:0000313" key="2">
    <source>
        <dbReference type="Proteomes" id="UP001054821"/>
    </source>
</evidence>
<gene>
    <name evidence="1" type="ORF">L3X38_033396</name>
</gene>
<evidence type="ECO:0000313" key="1">
    <source>
        <dbReference type="EMBL" id="KAI5324323.1"/>
    </source>
</evidence>
<dbReference type="EMBL" id="JAJFAZ020000006">
    <property type="protein sequence ID" value="KAI5324323.1"/>
    <property type="molecule type" value="Genomic_DNA"/>
</dbReference>
<dbReference type="AlphaFoldDB" id="A0AAD4YXK6"/>
<proteinExistence type="predicted"/>
<accession>A0AAD4YXK6</accession>
<reference evidence="1 2" key="1">
    <citation type="journal article" date="2022" name="G3 (Bethesda)">
        <title>Whole-genome sequence and methylome profiling of the almond [Prunus dulcis (Mill.) D.A. Webb] cultivar 'Nonpareil'.</title>
        <authorList>
            <person name="D'Amico-Willman K.M."/>
            <person name="Ouma W.Z."/>
            <person name="Meulia T."/>
            <person name="Sideli G.M."/>
            <person name="Gradziel T.M."/>
            <person name="Fresnedo-Ramirez J."/>
        </authorList>
    </citation>
    <scope>NUCLEOTIDE SEQUENCE [LARGE SCALE GENOMIC DNA]</scope>
    <source>
        <strain evidence="1">Clone GOH B32 T37-40</strain>
    </source>
</reference>
<dbReference type="Proteomes" id="UP001054821">
    <property type="component" value="Chromosome 6"/>
</dbReference>
<protein>
    <submittedName>
        <fullName evidence="1">Uncharacterized protein</fullName>
    </submittedName>
</protein>
<name>A0AAD4YXK6_PRUDU</name>
<keyword evidence="2" id="KW-1185">Reference proteome</keyword>